<evidence type="ECO:0000313" key="2">
    <source>
        <dbReference type="EMBL" id="KAK1388862.1"/>
    </source>
</evidence>
<dbReference type="EMBL" id="JAUIZM010000004">
    <property type="protein sequence ID" value="KAK1388862.1"/>
    <property type="molecule type" value="Genomic_DNA"/>
</dbReference>
<dbReference type="PROSITE" id="PS50082">
    <property type="entry name" value="WD_REPEATS_2"/>
    <property type="match status" value="1"/>
</dbReference>
<keyword evidence="1" id="KW-0853">WD repeat</keyword>
<gene>
    <name evidence="2" type="ORF">POM88_017040</name>
</gene>
<dbReference type="InterPro" id="IPR001680">
    <property type="entry name" value="WD40_rpt"/>
</dbReference>
<evidence type="ECO:0000256" key="1">
    <source>
        <dbReference type="PROSITE-ProRule" id="PRU00221"/>
    </source>
</evidence>
<dbReference type="Proteomes" id="UP001237642">
    <property type="component" value="Unassembled WGS sequence"/>
</dbReference>
<protein>
    <submittedName>
        <fullName evidence="2">Uncharacterized protein</fullName>
    </submittedName>
</protein>
<dbReference type="AlphaFoldDB" id="A0AAD8MY02"/>
<accession>A0AAD8MY02</accession>
<feature type="repeat" description="WD" evidence="1">
    <location>
        <begin position="56"/>
        <end position="79"/>
    </location>
</feature>
<proteinExistence type="predicted"/>
<keyword evidence="3" id="KW-1185">Reference proteome</keyword>
<evidence type="ECO:0000313" key="3">
    <source>
        <dbReference type="Proteomes" id="UP001237642"/>
    </source>
</evidence>
<reference evidence="2" key="1">
    <citation type="submission" date="2023-02" db="EMBL/GenBank/DDBJ databases">
        <title>Genome of toxic invasive species Heracleum sosnowskyi carries increased number of genes despite the absence of recent whole-genome duplications.</title>
        <authorList>
            <person name="Schelkunov M."/>
            <person name="Shtratnikova V."/>
            <person name="Makarenko M."/>
            <person name="Klepikova A."/>
            <person name="Omelchenko D."/>
            <person name="Novikova G."/>
            <person name="Obukhova E."/>
            <person name="Bogdanov V."/>
            <person name="Penin A."/>
            <person name="Logacheva M."/>
        </authorList>
    </citation>
    <scope>NUCLEOTIDE SEQUENCE</scope>
    <source>
        <strain evidence="2">Hsosn_3</strain>
        <tissue evidence="2">Leaf</tissue>
    </source>
</reference>
<comment type="caution">
    <text evidence="2">The sequence shown here is derived from an EMBL/GenBank/DDBJ whole genome shotgun (WGS) entry which is preliminary data.</text>
</comment>
<organism evidence="2 3">
    <name type="scientific">Heracleum sosnowskyi</name>
    <dbReference type="NCBI Taxonomy" id="360622"/>
    <lineage>
        <taxon>Eukaryota</taxon>
        <taxon>Viridiplantae</taxon>
        <taxon>Streptophyta</taxon>
        <taxon>Embryophyta</taxon>
        <taxon>Tracheophyta</taxon>
        <taxon>Spermatophyta</taxon>
        <taxon>Magnoliopsida</taxon>
        <taxon>eudicotyledons</taxon>
        <taxon>Gunneridae</taxon>
        <taxon>Pentapetalae</taxon>
        <taxon>asterids</taxon>
        <taxon>campanulids</taxon>
        <taxon>Apiales</taxon>
        <taxon>Apiaceae</taxon>
        <taxon>Apioideae</taxon>
        <taxon>apioid superclade</taxon>
        <taxon>Tordylieae</taxon>
        <taxon>Tordyliinae</taxon>
        <taxon>Heracleum</taxon>
    </lineage>
</organism>
<name>A0AAD8MY02_9APIA</name>
<sequence length="143" mass="15785">MLIIYTKKKNAIMFTYPPVNHPCASYSSVITSSVDTGSDRRSPAVESPIQDYPQGFLVCGSGDSTVRLWEYASGSLLHTCEVGAENTAPLALADSYIQELTKRLRHVVVEEVEAKLNQKVSEEVDAKVNQKVQDNLTLVLKKL</sequence>
<reference evidence="2" key="2">
    <citation type="submission" date="2023-05" db="EMBL/GenBank/DDBJ databases">
        <authorList>
            <person name="Schelkunov M.I."/>
        </authorList>
    </citation>
    <scope>NUCLEOTIDE SEQUENCE</scope>
    <source>
        <strain evidence="2">Hsosn_3</strain>
        <tissue evidence="2">Leaf</tissue>
    </source>
</reference>